<dbReference type="Pfam" id="PF13508">
    <property type="entry name" value="Acetyltransf_7"/>
    <property type="match status" value="1"/>
</dbReference>
<dbReference type="RefSeq" id="WP_069910289.1">
    <property type="nucleotide sequence ID" value="NZ_LAJE02000203.1"/>
</dbReference>
<evidence type="ECO:0000256" key="2">
    <source>
        <dbReference type="ARBA" id="ARBA00023315"/>
    </source>
</evidence>
<evidence type="ECO:0000313" key="4">
    <source>
        <dbReference type="EMBL" id="OEO30481.1"/>
    </source>
</evidence>
<name>A0A1E5XPI6_9HYPH</name>
<evidence type="ECO:0000313" key="5">
    <source>
        <dbReference type="Proteomes" id="UP000095463"/>
    </source>
</evidence>
<keyword evidence="1" id="KW-0808">Transferase</keyword>
<dbReference type="InterPro" id="IPR000182">
    <property type="entry name" value="GNAT_dom"/>
</dbReference>
<dbReference type="Proteomes" id="UP000095463">
    <property type="component" value="Unassembled WGS sequence"/>
</dbReference>
<dbReference type="OrthoDB" id="2135706at2"/>
<evidence type="ECO:0000259" key="3">
    <source>
        <dbReference type="PROSITE" id="PS51186"/>
    </source>
</evidence>
<dbReference type="InterPro" id="IPR050832">
    <property type="entry name" value="Bact_Acetyltransf"/>
</dbReference>
<feature type="domain" description="N-acetyltransferase" evidence="3">
    <location>
        <begin position="4"/>
        <end position="162"/>
    </location>
</feature>
<reference evidence="4 5" key="1">
    <citation type="journal article" date="2015" name="Genome Announc.">
        <title>Genome Assemblies of Three Soil-Associated Devosia species: D. insulae, D. limi, and D. soli.</title>
        <authorList>
            <person name="Hassan Y.I."/>
            <person name="Lepp D."/>
            <person name="Zhou T."/>
        </authorList>
    </citation>
    <scope>NUCLEOTIDE SEQUENCE [LARGE SCALE GENOMIC DNA]</scope>
    <source>
        <strain evidence="4 5">DS-56</strain>
    </source>
</reference>
<gene>
    <name evidence="4" type="ORF">VW23_021000</name>
</gene>
<dbReference type="SUPFAM" id="SSF55729">
    <property type="entry name" value="Acyl-CoA N-acyltransferases (Nat)"/>
    <property type="match status" value="1"/>
</dbReference>
<dbReference type="CDD" id="cd04301">
    <property type="entry name" value="NAT_SF"/>
    <property type="match status" value="1"/>
</dbReference>
<sequence>MSTSLIFPISAAALPRIAALAYRIWPEAFAGILPADRIPGMLAEIYALETLAADIAERGHQYWLATHDGRDVGFASAYRAEDRVWIKKLYLLAETRGLGLGKALIATARAHFGPELPVALYVNDGNAAAIAFYRAQGFEVEQHVPVQMGPYRFSDYVMVKPA</sequence>
<dbReference type="InterPro" id="IPR016181">
    <property type="entry name" value="Acyl_CoA_acyltransferase"/>
</dbReference>
<dbReference type="PROSITE" id="PS51186">
    <property type="entry name" value="GNAT"/>
    <property type="match status" value="1"/>
</dbReference>
<protein>
    <submittedName>
        <fullName evidence="4">GNAT family N-acetyltransferase</fullName>
    </submittedName>
</protein>
<dbReference type="AlphaFoldDB" id="A0A1E5XPI6"/>
<keyword evidence="2" id="KW-0012">Acyltransferase</keyword>
<accession>A0A1E5XPI6</accession>
<evidence type="ECO:0000256" key="1">
    <source>
        <dbReference type="ARBA" id="ARBA00022679"/>
    </source>
</evidence>
<dbReference type="Gene3D" id="3.40.630.30">
    <property type="match status" value="1"/>
</dbReference>
<dbReference type="GO" id="GO:0016747">
    <property type="term" value="F:acyltransferase activity, transferring groups other than amino-acyl groups"/>
    <property type="evidence" value="ECO:0007669"/>
    <property type="project" value="InterPro"/>
</dbReference>
<proteinExistence type="predicted"/>
<dbReference type="EMBL" id="LAJE02000203">
    <property type="protein sequence ID" value="OEO30481.1"/>
    <property type="molecule type" value="Genomic_DNA"/>
</dbReference>
<keyword evidence="5" id="KW-1185">Reference proteome</keyword>
<comment type="caution">
    <text evidence="4">The sequence shown here is derived from an EMBL/GenBank/DDBJ whole genome shotgun (WGS) entry which is preliminary data.</text>
</comment>
<dbReference type="PANTHER" id="PTHR43877">
    <property type="entry name" value="AMINOALKYLPHOSPHONATE N-ACETYLTRANSFERASE-RELATED-RELATED"/>
    <property type="match status" value="1"/>
</dbReference>
<organism evidence="4 5">
    <name type="scientific">Devosia insulae DS-56</name>
    <dbReference type="NCBI Taxonomy" id="1116389"/>
    <lineage>
        <taxon>Bacteria</taxon>
        <taxon>Pseudomonadati</taxon>
        <taxon>Pseudomonadota</taxon>
        <taxon>Alphaproteobacteria</taxon>
        <taxon>Hyphomicrobiales</taxon>
        <taxon>Devosiaceae</taxon>
        <taxon>Devosia</taxon>
    </lineage>
</organism>